<evidence type="ECO:0000313" key="5">
    <source>
        <dbReference type="EMBL" id="SDI24795.1"/>
    </source>
</evidence>
<evidence type="ECO:0000256" key="1">
    <source>
        <dbReference type="ARBA" id="ARBA00022737"/>
    </source>
</evidence>
<keyword evidence="1" id="KW-0677">Repeat</keyword>
<keyword evidence="2 3" id="KW-0802">TPR repeat</keyword>
<dbReference type="PRINTS" id="PR00381">
    <property type="entry name" value="KINESINLIGHT"/>
</dbReference>
<feature type="repeat" description="TPR" evidence="3">
    <location>
        <begin position="117"/>
        <end position="150"/>
    </location>
</feature>
<dbReference type="PANTHER" id="PTHR45641">
    <property type="entry name" value="TETRATRICOPEPTIDE REPEAT PROTEIN (AFU_ORTHOLOGUE AFUA_6G03870)"/>
    <property type="match status" value="1"/>
</dbReference>
<dbReference type="RefSeq" id="WP_176785933.1">
    <property type="nucleotide sequence ID" value="NZ_FNCY01000015.1"/>
</dbReference>
<dbReference type="SUPFAM" id="SSF48452">
    <property type="entry name" value="TPR-like"/>
    <property type="match status" value="4"/>
</dbReference>
<feature type="repeat" description="TPR" evidence="3">
    <location>
        <begin position="453"/>
        <end position="486"/>
    </location>
</feature>
<dbReference type="SMART" id="SM00028">
    <property type="entry name" value="TPR"/>
    <property type="match status" value="13"/>
</dbReference>
<dbReference type="Pfam" id="PF13424">
    <property type="entry name" value="TPR_12"/>
    <property type="match status" value="6"/>
</dbReference>
<keyword evidence="6" id="KW-1185">Reference proteome</keyword>
<evidence type="ECO:0000259" key="4">
    <source>
        <dbReference type="Pfam" id="PF12770"/>
    </source>
</evidence>
<dbReference type="InterPro" id="IPR011990">
    <property type="entry name" value="TPR-like_helical_dom_sf"/>
</dbReference>
<evidence type="ECO:0000256" key="3">
    <source>
        <dbReference type="PROSITE-ProRule" id="PRU00339"/>
    </source>
</evidence>
<dbReference type="AlphaFoldDB" id="A0A1G8J0I5"/>
<protein>
    <submittedName>
        <fullName evidence="5">Tetratricopeptide repeat-containing protein</fullName>
    </submittedName>
</protein>
<dbReference type="Gene3D" id="1.25.40.10">
    <property type="entry name" value="Tetratricopeptide repeat domain"/>
    <property type="match status" value="4"/>
</dbReference>
<proteinExistence type="predicted"/>
<dbReference type="PANTHER" id="PTHR45641:SF19">
    <property type="entry name" value="NEPHROCYSTIN-3"/>
    <property type="match status" value="1"/>
</dbReference>
<evidence type="ECO:0000256" key="2">
    <source>
        <dbReference type="ARBA" id="ARBA00022803"/>
    </source>
</evidence>
<dbReference type="PROSITE" id="PS51257">
    <property type="entry name" value="PROKAR_LIPOPROTEIN"/>
    <property type="match status" value="1"/>
</dbReference>
<gene>
    <name evidence="5" type="ORF">SAMN05660652_03107</name>
</gene>
<dbReference type="Proteomes" id="UP000198607">
    <property type="component" value="Unassembled WGS sequence"/>
</dbReference>
<dbReference type="EMBL" id="FNCY01000015">
    <property type="protein sequence ID" value="SDI24795.1"/>
    <property type="molecule type" value="Genomic_DNA"/>
</dbReference>
<dbReference type="STRING" id="83767.SAMN05660652_03107"/>
<evidence type="ECO:0000313" key="6">
    <source>
        <dbReference type="Proteomes" id="UP000198607"/>
    </source>
</evidence>
<dbReference type="Pfam" id="PF12770">
    <property type="entry name" value="CHAT"/>
    <property type="match status" value="1"/>
</dbReference>
<dbReference type="InterPro" id="IPR019734">
    <property type="entry name" value="TPR_rpt"/>
</dbReference>
<accession>A0A1G8J0I5</accession>
<feature type="repeat" description="TPR" evidence="3">
    <location>
        <begin position="285"/>
        <end position="318"/>
    </location>
</feature>
<dbReference type="PROSITE" id="PS50005">
    <property type="entry name" value="TPR"/>
    <property type="match status" value="3"/>
</dbReference>
<dbReference type="InterPro" id="IPR024983">
    <property type="entry name" value="CHAT_dom"/>
</dbReference>
<feature type="domain" description="CHAT" evidence="4">
    <location>
        <begin position="791"/>
        <end position="1130"/>
    </location>
</feature>
<organism evidence="5 6">
    <name type="scientific">Propionivibrio dicarboxylicus</name>
    <dbReference type="NCBI Taxonomy" id="83767"/>
    <lineage>
        <taxon>Bacteria</taxon>
        <taxon>Pseudomonadati</taxon>
        <taxon>Pseudomonadota</taxon>
        <taxon>Betaproteobacteria</taxon>
        <taxon>Rhodocyclales</taxon>
        <taxon>Rhodocyclaceae</taxon>
        <taxon>Propionivibrio</taxon>
    </lineage>
</organism>
<sequence>MIVSMQKKRTLTQSLTFTAACLLVVFSVGAQNLEMLRKETASLYQQGQYARAAERAKQAVRLAEDTLGPDHLSVASSLNDLALMLVSQGQYAQVEPFYLRALKIYERTSGPDMTSAATVRANLGDLYKLQYRNEQAEQLYQQALDVYERAYGPDHPNTAQLLIKITGVAFERGRLIQAEALAQRALAIQEKALGPENPALAVSLSNLAFLYMNQARYSQAEPLLKRALAICEKAFGPNHPDLGYILNNLGELYTAQGEYARAEAVQKRSLALREKALGQEHPNVAVSLVNLAGPYLAQDQYLQAEKLFRRALAIIEKSLGPTHPHVASVLNQLALAHYAQGQHNVVEALLKRALEIREQALGANNPDLATSLNNLAALYTTEKKYVLADELRERARRILNDALGPDHPRVAEVLSDQAYQWVDQGRYAEAEVLYRQALLIREKTLTKKNFELGTNLYNLAEAIGKQGRYEEALPLFRQAHEVLEDSLGPDHALVATSLHKEADLYQAQGDYAKAEALYQRSRLVVEKIVGEDHPGLALSLNNQAKMYRKQGRNVEALLLARRASAIARQRIANGGTDDAALREAVTNRTGFQNHLALLSLNPNQEEVDVIVDESLQIVQLEQMSGTASAIAKMAARFATGDDTLAGLIKRKQDAAERRARHEAKLLKVASRPSAQRVVADEQRIRGEIVSISQEIETINAELALSFPQYQELTRQAPLDLGRIRSLLKHGEALLVYALGEKNHLWVVRQDKAMFLPLSADVNDVSAKVAAARANMMIDANGALMRLDAGVLHALYQALMKPAQPHLDGVKHLLVVPVGALQSLSFSMLIATPPPAIKTSADYRKIDWLVKRYAISVLPSVGSLQAFRQFSKTEAAREPFVGFGDPLIGETEGGVRGKRGSLTMASVFRNPATQTDATTGAVQAEIADVDVIRRAPRLPETADELRAIGTVLKAGADTIWLQHQASEATVKRLDLSRFRTVVFATHGVMAGEIQGIGEPGLILTPPAKGSAMDDGYLAASEVAQLRLNADWVVLSACNTAATDGSPGAEGFSGLAKAFFYSGARSLLVSHWPVASEATVPLTTGMLKEYNVHPEQGKAEAHRKAMLALINTPNRPEYAHPMFWAPFVVVGEGGTEIE</sequence>
<name>A0A1G8J0I5_9RHOO</name>
<reference evidence="5 6" key="1">
    <citation type="submission" date="2016-10" db="EMBL/GenBank/DDBJ databases">
        <authorList>
            <person name="de Groot N.N."/>
        </authorList>
    </citation>
    <scope>NUCLEOTIDE SEQUENCE [LARGE SCALE GENOMIC DNA]</scope>
    <source>
        <strain evidence="5 6">DSM 5885</strain>
    </source>
</reference>